<dbReference type="GO" id="GO:0008939">
    <property type="term" value="F:nicotinate-nucleotide-dimethylbenzimidazole phosphoribosyltransferase activity"/>
    <property type="evidence" value="ECO:0007669"/>
    <property type="project" value="InterPro"/>
</dbReference>
<dbReference type="CDD" id="cd02439">
    <property type="entry name" value="DMB-PRT_CobT"/>
    <property type="match status" value="1"/>
</dbReference>
<dbReference type="KEGG" id="cpho:CPHO_04065"/>
<dbReference type="PANTHER" id="PTHR43463:SF1">
    <property type="entry name" value="NICOTINATE-NUCLEOTIDE--DIMETHYLBENZIMIDAZOLE PHOSPHORIBOSYLTRANSFERASE"/>
    <property type="match status" value="1"/>
</dbReference>
<protein>
    <submittedName>
        <fullName evidence="1">Uncharacterized protein</fullName>
    </submittedName>
</protein>
<sequence length="344" mass="35516">MTDFLEVTAPARSAADATLLALSTSPRGVSFGRLGAVAAWLAGCQDCVPPARISSPRVVVFAGQHGIAARGVSAFAPEATTQQLQELEDGLSPAHALARIAHPGGAHGSAPAIVTVATPPSGAIDVADALSEQQLEDAFTLGREVADKEIDAGADFLIPANLGVGSTTVAATVMGLITGTEPVAIIGPGSGITDQLWKAKVRVIRDAMFRARDLRHLTYPRDIIRTIGGYDLAALTAFIAQAAARRTPMLIDSPLTAVAAVLAERLAPGTAAWVQAASVTAEPAHHLALEDLGLQPLLDLKLTTGMGVGSLSALPLIHGALEIVAEEVSATRELLNQPEDQQEK</sequence>
<dbReference type="STRING" id="161895.CPHO_04065"/>
<organism evidence="1 2">
    <name type="scientific">Corynebacterium phocae</name>
    <dbReference type="NCBI Taxonomy" id="161895"/>
    <lineage>
        <taxon>Bacteria</taxon>
        <taxon>Bacillati</taxon>
        <taxon>Actinomycetota</taxon>
        <taxon>Actinomycetes</taxon>
        <taxon>Mycobacteriales</taxon>
        <taxon>Corynebacteriaceae</taxon>
        <taxon>Corynebacterium</taxon>
    </lineage>
</organism>
<name>A0A1L7D286_9CORY</name>
<dbReference type="InterPro" id="IPR036087">
    <property type="entry name" value="Nict_dMeBzImd_PRibTrfase_sf"/>
</dbReference>
<accession>A0A1L7D286</accession>
<gene>
    <name evidence="1" type="ORF">CPHO_04065</name>
</gene>
<dbReference type="EMBL" id="CP009249">
    <property type="protein sequence ID" value="APT92200.1"/>
    <property type="molecule type" value="Genomic_DNA"/>
</dbReference>
<dbReference type="Gene3D" id="3.40.50.10210">
    <property type="match status" value="1"/>
</dbReference>
<proteinExistence type="predicted"/>
<evidence type="ECO:0000313" key="1">
    <source>
        <dbReference type="EMBL" id="APT92200.1"/>
    </source>
</evidence>
<dbReference type="RefSeq" id="WP_075733438.1">
    <property type="nucleotide sequence ID" value="NZ_CP009249.1"/>
</dbReference>
<keyword evidence="2" id="KW-1185">Reference proteome</keyword>
<evidence type="ECO:0000313" key="2">
    <source>
        <dbReference type="Proteomes" id="UP000185491"/>
    </source>
</evidence>
<dbReference type="AlphaFoldDB" id="A0A1L7D286"/>
<dbReference type="SUPFAM" id="SSF52733">
    <property type="entry name" value="Nicotinate mononucleotide:5,6-dimethylbenzimidazole phosphoribosyltransferase (CobT)"/>
    <property type="match status" value="1"/>
</dbReference>
<dbReference type="PANTHER" id="PTHR43463">
    <property type="entry name" value="NICOTINATE-NUCLEOTIDE--DIMETHYLBENZIMIDAZOLE PHOSPHORIBOSYLTRANSFERASE"/>
    <property type="match status" value="1"/>
</dbReference>
<reference evidence="1 2" key="1">
    <citation type="submission" date="2014-08" db="EMBL/GenBank/DDBJ databases">
        <title>Complete genome sequence of Corynebacterium phocae M408/89/1(T)(=DSM 44612(T)), isolated from the common seal (Phoca vitulina).</title>
        <authorList>
            <person name="Ruckert C."/>
            <person name="Albersmeier A."/>
            <person name="Winkler A."/>
            <person name="Kalinowski J."/>
        </authorList>
    </citation>
    <scope>NUCLEOTIDE SEQUENCE [LARGE SCALE GENOMIC DNA]</scope>
    <source>
        <strain evidence="1 2">M408/89/1</strain>
    </source>
</reference>
<dbReference type="Proteomes" id="UP000185491">
    <property type="component" value="Chromosome"/>
</dbReference>
<dbReference type="Pfam" id="PF02277">
    <property type="entry name" value="DBI_PRT"/>
    <property type="match status" value="1"/>
</dbReference>
<dbReference type="InterPro" id="IPR003200">
    <property type="entry name" value="Nict_dMeBzImd_PRibTrfase"/>
</dbReference>
<dbReference type="OrthoDB" id="9781491at2"/>